<dbReference type="Gene3D" id="3.40.30.10">
    <property type="entry name" value="Glutaredoxin"/>
    <property type="match status" value="1"/>
</dbReference>
<name>A0A3B0QK17_9ZZZZ</name>
<dbReference type="InterPro" id="IPR002109">
    <property type="entry name" value="Glutaredoxin"/>
</dbReference>
<reference evidence="2" key="1">
    <citation type="submission" date="2018-06" db="EMBL/GenBank/DDBJ databases">
        <authorList>
            <person name="Zhirakovskaya E."/>
        </authorList>
    </citation>
    <scope>NUCLEOTIDE SEQUENCE</scope>
</reference>
<dbReference type="NCBIfam" id="NF041212">
    <property type="entry name" value="Uxx_star"/>
    <property type="match status" value="1"/>
</dbReference>
<protein>
    <recommendedName>
        <fullName evidence="1">Glutaredoxin domain-containing protein</fullName>
    </recommendedName>
</protein>
<organism evidence="2">
    <name type="scientific">hydrothermal vent metagenome</name>
    <dbReference type="NCBI Taxonomy" id="652676"/>
    <lineage>
        <taxon>unclassified sequences</taxon>
        <taxon>metagenomes</taxon>
        <taxon>ecological metagenomes</taxon>
    </lineage>
</organism>
<dbReference type="PROSITE" id="PS51354">
    <property type="entry name" value="GLUTAREDOXIN_2"/>
    <property type="match status" value="1"/>
</dbReference>
<dbReference type="AlphaFoldDB" id="A0A3B0QK17"/>
<evidence type="ECO:0000313" key="2">
    <source>
        <dbReference type="EMBL" id="VAV82214.1"/>
    </source>
</evidence>
<dbReference type="InterPro" id="IPR036249">
    <property type="entry name" value="Thioredoxin-like_sf"/>
</dbReference>
<dbReference type="Pfam" id="PF00462">
    <property type="entry name" value="Glutaredoxin"/>
    <property type="match status" value="1"/>
</dbReference>
<gene>
    <name evidence="2" type="ORF">MNBD_DELTA01-2054</name>
</gene>
<feature type="domain" description="Glutaredoxin" evidence="1">
    <location>
        <begin position="25"/>
        <end position="76"/>
    </location>
</feature>
<evidence type="ECO:0000259" key="1">
    <source>
        <dbReference type="Pfam" id="PF00462"/>
    </source>
</evidence>
<sequence>MGCSEVGGEPLAGKGLSPADIGTKVLIFGKDSCPYTTAARKDYAERGYEVEYVDVTKHADGMRMMEQFSGGRDVPVMVENLKTGAKITVGFGGT</sequence>
<proteinExistence type="predicted"/>
<dbReference type="EMBL" id="UOEA01000003">
    <property type="protein sequence ID" value="VAV82214.1"/>
    <property type="molecule type" value="Genomic_DNA"/>
</dbReference>
<dbReference type="SUPFAM" id="SSF52833">
    <property type="entry name" value="Thioredoxin-like"/>
    <property type="match status" value="1"/>
</dbReference>
<accession>A0A3B0QK17</accession>